<feature type="transmembrane region" description="Helical" evidence="1">
    <location>
        <begin position="97"/>
        <end position="115"/>
    </location>
</feature>
<reference evidence="2 3" key="1">
    <citation type="submission" date="2021-06" db="EMBL/GenBank/DDBJ databases">
        <title>Caerostris extrusa draft genome.</title>
        <authorList>
            <person name="Kono N."/>
            <person name="Arakawa K."/>
        </authorList>
    </citation>
    <scope>NUCLEOTIDE SEQUENCE [LARGE SCALE GENOMIC DNA]</scope>
</reference>
<name>A0AAV4WGZ3_CAEEX</name>
<keyword evidence="1" id="KW-0812">Transmembrane</keyword>
<evidence type="ECO:0000313" key="3">
    <source>
        <dbReference type="Proteomes" id="UP001054945"/>
    </source>
</evidence>
<organism evidence="2 3">
    <name type="scientific">Caerostris extrusa</name>
    <name type="common">Bark spider</name>
    <name type="synonym">Caerostris bankana</name>
    <dbReference type="NCBI Taxonomy" id="172846"/>
    <lineage>
        <taxon>Eukaryota</taxon>
        <taxon>Metazoa</taxon>
        <taxon>Ecdysozoa</taxon>
        <taxon>Arthropoda</taxon>
        <taxon>Chelicerata</taxon>
        <taxon>Arachnida</taxon>
        <taxon>Araneae</taxon>
        <taxon>Araneomorphae</taxon>
        <taxon>Entelegynae</taxon>
        <taxon>Araneoidea</taxon>
        <taxon>Araneidae</taxon>
        <taxon>Caerostris</taxon>
    </lineage>
</organism>
<proteinExistence type="predicted"/>
<dbReference type="EMBL" id="BPLR01016058">
    <property type="protein sequence ID" value="GIY80853.1"/>
    <property type="molecule type" value="Genomic_DNA"/>
</dbReference>
<keyword evidence="3" id="KW-1185">Reference proteome</keyword>
<protein>
    <submittedName>
        <fullName evidence="2">Uncharacterized protein</fullName>
    </submittedName>
</protein>
<comment type="caution">
    <text evidence="2">The sequence shown here is derived from an EMBL/GenBank/DDBJ whole genome shotgun (WGS) entry which is preliminary data.</text>
</comment>
<evidence type="ECO:0000256" key="1">
    <source>
        <dbReference type="SAM" id="Phobius"/>
    </source>
</evidence>
<dbReference type="AlphaFoldDB" id="A0AAV4WGZ3"/>
<accession>A0AAV4WGZ3</accession>
<evidence type="ECO:0000313" key="2">
    <source>
        <dbReference type="EMBL" id="GIY80853.1"/>
    </source>
</evidence>
<gene>
    <name evidence="2" type="ORF">CEXT_381621</name>
</gene>
<keyword evidence="1" id="KW-1133">Transmembrane helix</keyword>
<keyword evidence="1" id="KW-0472">Membrane</keyword>
<dbReference type="Proteomes" id="UP001054945">
    <property type="component" value="Unassembled WGS sequence"/>
</dbReference>
<sequence length="155" mass="18205">MRIRELIGKYHSWNHRSGRHNWRSDLNEKNGPAQSLQNLRCGLFASEKRSLARTGAFPNFFSRKSEEWEEEFLLPLLLYSSSQKRQPKTKENRSPRVYVSFFALLLLLFLPFFPVEEIKLNAPLFFFLGEFSREGKFIPGGFRECLEGMRYSGFG</sequence>